<evidence type="ECO:0000313" key="6">
    <source>
        <dbReference type="Proteomes" id="UP000621266"/>
    </source>
</evidence>
<keyword evidence="6" id="KW-1185">Reference proteome</keyword>
<comment type="caution">
    <text evidence="5">The sequence shown here is derived from an EMBL/GenBank/DDBJ whole genome shotgun (WGS) entry which is preliminary data.</text>
</comment>
<dbReference type="Proteomes" id="UP000621266">
    <property type="component" value="Unassembled WGS sequence"/>
</dbReference>
<dbReference type="PANTHER" id="PTHR10204:SF34">
    <property type="entry name" value="NAD(P)H DEHYDROGENASE [QUINONE] 1 ISOFORM 1"/>
    <property type="match status" value="1"/>
</dbReference>
<accession>A0ABQ7FJA8</accession>
<proteinExistence type="inferred from homology"/>
<dbReference type="InterPro" id="IPR029039">
    <property type="entry name" value="Flavoprotein-like_sf"/>
</dbReference>
<dbReference type="InterPro" id="IPR003680">
    <property type="entry name" value="Flavodoxin_fold"/>
</dbReference>
<organism evidence="5 6">
    <name type="scientific">Streptomyces lycii</name>
    <dbReference type="NCBI Taxonomy" id="2654337"/>
    <lineage>
        <taxon>Bacteria</taxon>
        <taxon>Bacillati</taxon>
        <taxon>Actinomycetota</taxon>
        <taxon>Actinomycetes</taxon>
        <taxon>Kitasatosporales</taxon>
        <taxon>Streptomycetaceae</taxon>
        <taxon>Streptomyces</taxon>
    </lineage>
</organism>
<feature type="domain" description="Flavodoxin-like fold" evidence="4">
    <location>
        <begin position="1"/>
        <end position="212"/>
    </location>
</feature>
<dbReference type="InterPro" id="IPR051545">
    <property type="entry name" value="NAD(P)H_dehydrogenase_qn"/>
</dbReference>
<evidence type="ECO:0000256" key="2">
    <source>
        <dbReference type="ARBA" id="ARBA00023002"/>
    </source>
</evidence>
<reference evidence="5 6" key="1">
    <citation type="submission" date="2019-10" db="EMBL/GenBank/DDBJ databases">
        <title>Streptomyces tenebrisbrunneis sp.nov., an endogenous actinomycete isolated from of Lycium ruthenicum.</title>
        <authorList>
            <person name="Ma L."/>
        </authorList>
    </citation>
    <scope>NUCLEOTIDE SEQUENCE [LARGE SCALE GENOMIC DNA]</scope>
    <source>
        <strain evidence="5 6">TRM 66187</strain>
    </source>
</reference>
<keyword evidence="2" id="KW-0560">Oxidoreductase</keyword>
<feature type="compositionally biased region" description="Basic and acidic residues" evidence="3">
    <location>
        <begin position="218"/>
        <end position="230"/>
    </location>
</feature>
<dbReference type="Gene3D" id="3.40.50.360">
    <property type="match status" value="1"/>
</dbReference>
<dbReference type="SUPFAM" id="SSF52218">
    <property type="entry name" value="Flavoproteins"/>
    <property type="match status" value="1"/>
</dbReference>
<evidence type="ECO:0000256" key="3">
    <source>
        <dbReference type="SAM" id="MobiDB-lite"/>
    </source>
</evidence>
<gene>
    <name evidence="5" type="ORF">GCU69_17335</name>
</gene>
<evidence type="ECO:0000259" key="4">
    <source>
        <dbReference type="Pfam" id="PF02525"/>
    </source>
</evidence>
<feature type="region of interest" description="Disordered" evidence="3">
    <location>
        <begin position="218"/>
        <end position="256"/>
    </location>
</feature>
<dbReference type="Pfam" id="PF02525">
    <property type="entry name" value="Flavodoxin_2"/>
    <property type="match status" value="1"/>
</dbReference>
<evidence type="ECO:0000313" key="5">
    <source>
        <dbReference type="EMBL" id="KAF4407886.1"/>
    </source>
</evidence>
<dbReference type="PANTHER" id="PTHR10204">
    <property type="entry name" value="NAD P H OXIDOREDUCTASE-RELATED"/>
    <property type="match status" value="1"/>
</dbReference>
<name>A0ABQ7FJA8_9ACTN</name>
<protein>
    <submittedName>
        <fullName evidence="5">NAD(P)H-dependent oxidoreductase</fullName>
    </submittedName>
</protein>
<comment type="similarity">
    <text evidence="1">Belongs to the NAD(P)H dehydrogenase (quinone) family.</text>
</comment>
<sequence>MKVLWVHAHPEPRSLSGALRDEGLRTLHGLGHETRQSDLYAMDWNPVVDRADFPRHAAGRLVVTTASRDAHASGLLSEDIRAEQAKLRWADTVVFQFPLWWLGPPAILKGWFDRVLVKGFAYGVRDPESGRTLRYGSGGLAGKRAMAVLTIGAGGPSFGDRGIHGSLEDVLFPLHHGIFWYTGMAPLPPFAVHGADRLTAEGYAAAAAGLRDRLRELPGTEPLPFRREDSGDYDEDSVLRPHVAPGRSGTAAHYVR</sequence>
<dbReference type="EMBL" id="WHPN01000299">
    <property type="protein sequence ID" value="KAF4407886.1"/>
    <property type="molecule type" value="Genomic_DNA"/>
</dbReference>
<evidence type="ECO:0000256" key="1">
    <source>
        <dbReference type="ARBA" id="ARBA00006252"/>
    </source>
</evidence>